<evidence type="ECO:0000256" key="2">
    <source>
        <dbReference type="SAM" id="SignalP"/>
    </source>
</evidence>
<organism evidence="4 5">
    <name type="scientific">Pseudoalteromonas haloplanktis</name>
    <name type="common">Alteromonas haloplanktis</name>
    <dbReference type="NCBI Taxonomy" id="228"/>
    <lineage>
        <taxon>Bacteria</taxon>
        <taxon>Pseudomonadati</taxon>
        <taxon>Pseudomonadota</taxon>
        <taxon>Gammaproteobacteria</taxon>
        <taxon>Alteromonadales</taxon>
        <taxon>Pseudoalteromonadaceae</taxon>
        <taxon>Pseudoalteromonas</taxon>
    </lineage>
</organism>
<evidence type="ECO:0000259" key="3">
    <source>
        <dbReference type="Pfam" id="PF01551"/>
    </source>
</evidence>
<sequence>MKKSAYRVIACICVLHSLVTGVAVANEDRTKKDLSQVQVALEQSQAEYQQQQKEIAKQQQKLKAHELAIAKNAKALNMAEQSVKKTQQQQAEQQQRAVKLEKQQAQFQRVLAAQLKSAYMAGSDDYSKMLLNQEDTAKFERTLSYYNYLNKARIKQLDELKALQIEIAKNQAELEKTKEKLVALFDEQKRRQAALLDAKNERQASLKNLKKQLNKTKNSISYLEENEQTLIATIKELEEEKTTKIELLGLNKNKGRLSWPSKGKLTHKFGQRKHGGINWKGVLISAAEGTSVNSIHNGQVVFADWLKGYGWVIVVDHGEGFMSLYGHAQTLLKDVGDMVREGESVALVGQSGGQADSGLYFEIRHKGRAVNPIKWCRRI</sequence>
<name>A0A9W4VW95_PSEHA</name>
<feature type="chain" id="PRO_5040971976" evidence="2">
    <location>
        <begin position="26"/>
        <end position="379"/>
    </location>
</feature>
<dbReference type="EMBL" id="CAMAPB010000028">
    <property type="protein sequence ID" value="CAH9059504.1"/>
    <property type="molecule type" value="Genomic_DNA"/>
</dbReference>
<dbReference type="InterPro" id="IPR050570">
    <property type="entry name" value="Cell_wall_metabolism_enzyme"/>
</dbReference>
<dbReference type="RefSeq" id="WP_058155283.1">
    <property type="nucleotide sequence ID" value="NZ_CAMAPB010000028.1"/>
</dbReference>
<feature type="coiled-coil region" evidence="1">
    <location>
        <begin position="160"/>
        <end position="240"/>
    </location>
</feature>
<reference evidence="4" key="1">
    <citation type="submission" date="2022-07" db="EMBL/GenBank/DDBJ databases">
        <authorList>
            <person name="Criscuolo A."/>
        </authorList>
    </citation>
    <scope>NUCLEOTIDE SEQUENCE</scope>
    <source>
        <strain evidence="4">CIP103197</strain>
    </source>
</reference>
<dbReference type="Gene3D" id="2.70.70.10">
    <property type="entry name" value="Glucose Permease (Domain IIA)"/>
    <property type="match status" value="1"/>
</dbReference>
<keyword evidence="1" id="KW-0175">Coiled coil</keyword>
<evidence type="ECO:0000256" key="1">
    <source>
        <dbReference type="SAM" id="Coils"/>
    </source>
</evidence>
<keyword evidence="5" id="KW-1185">Reference proteome</keyword>
<feature type="domain" description="M23ase beta-sheet core" evidence="3">
    <location>
        <begin position="279"/>
        <end position="372"/>
    </location>
</feature>
<dbReference type="AlphaFoldDB" id="A0A9W4VW95"/>
<dbReference type="InterPro" id="IPR016047">
    <property type="entry name" value="M23ase_b-sheet_dom"/>
</dbReference>
<dbReference type="GO" id="GO:0004222">
    <property type="term" value="F:metalloendopeptidase activity"/>
    <property type="evidence" value="ECO:0007669"/>
    <property type="project" value="TreeGrafter"/>
</dbReference>
<accession>A0A9W4VW95</accession>
<keyword evidence="4" id="KW-0378">Hydrolase</keyword>
<dbReference type="Proteomes" id="UP001152447">
    <property type="component" value="Unassembled WGS sequence"/>
</dbReference>
<proteinExistence type="predicted"/>
<evidence type="ECO:0000313" key="4">
    <source>
        <dbReference type="EMBL" id="CAH9059504.1"/>
    </source>
</evidence>
<protein>
    <submittedName>
        <fullName evidence="4">Murein hydrolase activator EnvC</fullName>
    </submittedName>
</protein>
<dbReference type="Pfam" id="PF01551">
    <property type="entry name" value="Peptidase_M23"/>
    <property type="match status" value="1"/>
</dbReference>
<gene>
    <name evidence="4" type="primary">envC</name>
    <name evidence="4" type="ORF">PSEHALCIP103_02074</name>
</gene>
<feature type="coiled-coil region" evidence="1">
    <location>
        <begin position="34"/>
        <end position="104"/>
    </location>
</feature>
<feature type="signal peptide" evidence="2">
    <location>
        <begin position="1"/>
        <end position="25"/>
    </location>
</feature>
<dbReference type="PANTHER" id="PTHR21666:SF270">
    <property type="entry name" value="MUREIN HYDROLASE ACTIVATOR ENVC"/>
    <property type="match status" value="1"/>
</dbReference>
<evidence type="ECO:0000313" key="5">
    <source>
        <dbReference type="Proteomes" id="UP001152447"/>
    </source>
</evidence>
<dbReference type="FunFam" id="2.70.70.10:FF:000003">
    <property type="entry name" value="Murein hydrolase activator EnvC"/>
    <property type="match status" value="1"/>
</dbReference>
<dbReference type="PANTHER" id="PTHR21666">
    <property type="entry name" value="PEPTIDASE-RELATED"/>
    <property type="match status" value="1"/>
</dbReference>
<dbReference type="SUPFAM" id="SSF51261">
    <property type="entry name" value="Duplicated hybrid motif"/>
    <property type="match status" value="1"/>
</dbReference>
<comment type="caution">
    <text evidence="4">The sequence shown here is derived from an EMBL/GenBank/DDBJ whole genome shotgun (WGS) entry which is preliminary data.</text>
</comment>
<keyword evidence="2" id="KW-0732">Signal</keyword>
<dbReference type="CDD" id="cd12797">
    <property type="entry name" value="M23_peptidase"/>
    <property type="match status" value="1"/>
</dbReference>
<dbReference type="Gene3D" id="6.10.250.3150">
    <property type="match status" value="1"/>
</dbReference>
<dbReference type="InterPro" id="IPR011055">
    <property type="entry name" value="Dup_hybrid_motif"/>
</dbReference>